<dbReference type="Proteomes" id="UP001642464">
    <property type="component" value="Unassembled WGS sequence"/>
</dbReference>
<comment type="caution">
    <text evidence="1">The sequence shown here is derived from an EMBL/GenBank/DDBJ whole genome shotgun (WGS) entry which is preliminary data.</text>
</comment>
<evidence type="ECO:0000313" key="1">
    <source>
        <dbReference type="EMBL" id="CAK9105770.1"/>
    </source>
</evidence>
<proteinExistence type="predicted"/>
<gene>
    <name evidence="1" type="ORF">SCF082_LOCUS49291</name>
</gene>
<accession>A0ABP0S0B8</accession>
<sequence length="109" mass="11935">MSEEYISGVLERFGERGTAISAAAARELTVKKQKNHTLNYNIMIKSVFQYIRDAAKGHSTLEVVVPAQVDGGTVGDPILLARQVKAKLTADDLGYVVERDGDRLTISWA</sequence>
<name>A0ABP0S0B8_9DINO</name>
<keyword evidence="2" id="KW-1185">Reference proteome</keyword>
<reference evidence="1 2" key="1">
    <citation type="submission" date="2024-02" db="EMBL/GenBank/DDBJ databases">
        <authorList>
            <person name="Chen Y."/>
            <person name="Shah S."/>
            <person name="Dougan E. K."/>
            <person name="Thang M."/>
            <person name="Chan C."/>
        </authorList>
    </citation>
    <scope>NUCLEOTIDE SEQUENCE [LARGE SCALE GENOMIC DNA]</scope>
</reference>
<dbReference type="EMBL" id="CAXAMM010042611">
    <property type="protein sequence ID" value="CAK9105770.1"/>
    <property type="molecule type" value="Genomic_DNA"/>
</dbReference>
<protein>
    <submittedName>
        <fullName evidence="1">Uncharacterized protein</fullName>
    </submittedName>
</protein>
<organism evidence="1 2">
    <name type="scientific">Durusdinium trenchii</name>
    <dbReference type="NCBI Taxonomy" id="1381693"/>
    <lineage>
        <taxon>Eukaryota</taxon>
        <taxon>Sar</taxon>
        <taxon>Alveolata</taxon>
        <taxon>Dinophyceae</taxon>
        <taxon>Suessiales</taxon>
        <taxon>Symbiodiniaceae</taxon>
        <taxon>Durusdinium</taxon>
    </lineage>
</organism>
<evidence type="ECO:0000313" key="2">
    <source>
        <dbReference type="Proteomes" id="UP001642464"/>
    </source>
</evidence>